<evidence type="ECO:0000313" key="3">
    <source>
        <dbReference type="Proteomes" id="UP001642501"/>
    </source>
</evidence>
<evidence type="ECO:0000259" key="1">
    <source>
        <dbReference type="Pfam" id="PF04248"/>
    </source>
</evidence>
<dbReference type="InterPro" id="IPR038694">
    <property type="entry name" value="DUF427_sf"/>
</dbReference>
<name>A0ABP0E2S8_9PEZI</name>
<keyword evidence="3" id="KW-1185">Reference proteome</keyword>
<dbReference type="Pfam" id="PF04248">
    <property type="entry name" value="NTP_transf_9"/>
    <property type="match status" value="2"/>
</dbReference>
<proteinExistence type="predicted"/>
<reference evidence="2 3" key="1">
    <citation type="submission" date="2024-01" db="EMBL/GenBank/DDBJ databases">
        <authorList>
            <person name="Allen C."/>
            <person name="Tagirdzhanova G."/>
        </authorList>
    </citation>
    <scope>NUCLEOTIDE SEQUENCE [LARGE SCALE GENOMIC DNA]</scope>
    <source>
        <strain evidence="2 3">CBS 573.63</strain>
    </source>
</reference>
<dbReference type="PANTHER" id="PTHR34310">
    <property type="entry name" value="DUF427 DOMAIN PROTEIN (AFU_ORTHOLOGUE AFUA_3G02220)"/>
    <property type="match status" value="1"/>
</dbReference>
<dbReference type="InterPro" id="IPR007361">
    <property type="entry name" value="DUF427"/>
</dbReference>
<protein>
    <recommendedName>
        <fullName evidence="1">DUF427 domain-containing protein</fullName>
    </recommendedName>
</protein>
<feature type="domain" description="DUF427" evidence="1">
    <location>
        <begin position="22"/>
        <end position="56"/>
    </location>
</feature>
<sequence length="241" mass="27260">MTDASFLVANEPFRQEPTKRRIRAKLNGLWVVDTLNAVFVWEHKYYPKYYLPTSELVNGPAAIVRNTNSASSDFAHGHIDVRGQTASAIFYESGTLAGLTRLEGVDWFAEDEKLIGPHPKDPYVRIECLASSRSVRVELNGTILADSNNSVFLHETNLRTRYYLSPTAVDYSMLRPSTTTTFCPYKGKASYFDVVLMDGAEVKDGVWYYEFPAHESAAIQGRPSFYNEKFDVFIDDVKEAK</sequence>
<dbReference type="Proteomes" id="UP001642501">
    <property type="component" value="Unassembled WGS sequence"/>
</dbReference>
<gene>
    <name evidence="2" type="ORF">SEPCBS57363_005641</name>
</gene>
<evidence type="ECO:0000313" key="2">
    <source>
        <dbReference type="EMBL" id="CAK7273415.1"/>
    </source>
</evidence>
<dbReference type="Gene3D" id="2.170.150.40">
    <property type="entry name" value="Domain of unknown function (DUF427)"/>
    <property type="match status" value="2"/>
</dbReference>
<organism evidence="2 3">
    <name type="scientific">Sporothrix epigloea</name>
    <dbReference type="NCBI Taxonomy" id="1892477"/>
    <lineage>
        <taxon>Eukaryota</taxon>
        <taxon>Fungi</taxon>
        <taxon>Dikarya</taxon>
        <taxon>Ascomycota</taxon>
        <taxon>Pezizomycotina</taxon>
        <taxon>Sordariomycetes</taxon>
        <taxon>Sordariomycetidae</taxon>
        <taxon>Ophiostomatales</taxon>
        <taxon>Ophiostomataceae</taxon>
        <taxon>Sporothrix</taxon>
    </lineage>
</organism>
<comment type="caution">
    <text evidence="2">The sequence shown here is derived from an EMBL/GenBank/DDBJ whole genome shotgun (WGS) entry which is preliminary data.</text>
</comment>
<dbReference type="EMBL" id="CAWUOM010000132">
    <property type="protein sequence ID" value="CAK7273415.1"/>
    <property type="molecule type" value="Genomic_DNA"/>
</dbReference>
<dbReference type="PANTHER" id="PTHR34310:SF9">
    <property type="entry name" value="BLR5716 PROTEIN"/>
    <property type="match status" value="1"/>
</dbReference>
<accession>A0ABP0E2S8</accession>
<feature type="domain" description="DUF427" evidence="1">
    <location>
        <begin position="135"/>
        <end position="228"/>
    </location>
</feature>